<dbReference type="GO" id="GO:0020037">
    <property type="term" value="F:heme binding"/>
    <property type="evidence" value="ECO:0007669"/>
    <property type="project" value="InterPro"/>
</dbReference>
<keyword evidence="10" id="KW-0812">Transmembrane</keyword>
<dbReference type="InterPro" id="IPR001128">
    <property type="entry name" value="Cyt_P450"/>
</dbReference>
<dbReference type="InterPro" id="IPR017972">
    <property type="entry name" value="Cyt_P450_CS"/>
</dbReference>
<dbReference type="InterPro" id="IPR036396">
    <property type="entry name" value="Cyt_P450_sf"/>
</dbReference>
<dbReference type="GO" id="GO:0005506">
    <property type="term" value="F:iron ion binding"/>
    <property type="evidence" value="ECO:0007669"/>
    <property type="project" value="InterPro"/>
</dbReference>
<dbReference type="GO" id="GO:0004497">
    <property type="term" value="F:monooxygenase activity"/>
    <property type="evidence" value="ECO:0007669"/>
    <property type="project" value="UniProtKB-KW"/>
</dbReference>
<dbReference type="PRINTS" id="PR00385">
    <property type="entry name" value="P450"/>
</dbReference>
<evidence type="ECO:0000256" key="8">
    <source>
        <dbReference type="PIRSR" id="PIRSR602401-1"/>
    </source>
</evidence>
<dbReference type="CDD" id="cd11075">
    <property type="entry name" value="CYP77_89"/>
    <property type="match status" value="1"/>
</dbReference>
<keyword evidence="12" id="KW-1185">Reference proteome</keyword>
<comment type="caution">
    <text evidence="11">The sequence shown here is derived from an EMBL/GenBank/DDBJ whole genome shotgun (WGS) entry which is preliminary data.</text>
</comment>
<dbReference type="Proteomes" id="UP001372338">
    <property type="component" value="Unassembled WGS sequence"/>
</dbReference>
<keyword evidence="10" id="KW-0472">Membrane</keyword>
<feature type="binding site" description="axial binding residue" evidence="8">
    <location>
        <position position="488"/>
    </location>
    <ligand>
        <name>heme</name>
        <dbReference type="ChEBI" id="CHEBI:30413"/>
    </ligand>
    <ligandPart>
        <name>Fe</name>
        <dbReference type="ChEBI" id="CHEBI:18248"/>
    </ligandPart>
</feature>
<gene>
    <name evidence="11" type="ORF">RIF29_18400</name>
</gene>
<evidence type="ECO:0000256" key="6">
    <source>
        <dbReference type="ARBA" id="ARBA00023004"/>
    </source>
</evidence>
<reference evidence="11 12" key="1">
    <citation type="submission" date="2024-01" db="EMBL/GenBank/DDBJ databases">
        <title>The genomes of 5 underutilized Papilionoideae crops provide insights into root nodulation and disease resistanc.</title>
        <authorList>
            <person name="Yuan L."/>
        </authorList>
    </citation>
    <scope>NUCLEOTIDE SEQUENCE [LARGE SCALE GENOMIC DNA]</scope>
    <source>
        <strain evidence="11">ZHUSHIDOU_FW_LH</strain>
        <tissue evidence="11">Leaf</tissue>
    </source>
</reference>
<comment type="similarity">
    <text evidence="2 9">Belongs to the cytochrome P450 family.</text>
</comment>
<keyword evidence="3 8" id="KW-0349">Heme</keyword>
<comment type="cofactor">
    <cofactor evidence="1 8">
        <name>heme</name>
        <dbReference type="ChEBI" id="CHEBI:30413"/>
    </cofactor>
</comment>
<keyword evidence="4 8" id="KW-0479">Metal-binding</keyword>
<keyword evidence="7 9" id="KW-0503">Monooxygenase</keyword>
<dbReference type="FunFam" id="1.10.630.10:FF:000012">
    <property type="entry name" value="Cytochrome P450 family protein"/>
    <property type="match status" value="1"/>
</dbReference>
<evidence type="ECO:0000256" key="2">
    <source>
        <dbReference type="ARBA" id="ARBA00010617"/>
    </source>
</evidence>
<keyword evidence="5 9" id="KW-0560">Oxidoreductase</keyword>
<sequence>MCPLLTEPPLPPFTSPFHLISKKNIEMSPTFSSSISLTSLFSPHHLFFSFLAFLISFLIFFLTHNKTKSKKLNLPPGPHGWPIVGNIFQFARSGKPFFEYVNDNIQKYGPIFSLKFGTRTMIIISDEKLIHEALIEKGAIFASRPRETPTRNVFSENKFTVNAATYGPVWRSLRKNMVQNMLSSTRLKEFRAVRLRAMDKLINRLSSEAEANNGVVWVLKDARFAVFCILVSMCFGLEMDEKTVEKIDQMMKLVLATVDPRIDDYVPILRPFFTKQKKRALEVRKQQIEFVVPFIEQRRRAISKPGSDHNATSFSYLDTLFDLKVEGRKSAPSNAELVTLCSEFLNGGTDTTATAVEWGIAQLITNPDIQTKLFEEIKEIVGDRRVEDKDVERMPYLHAVVKELLRKHPPTYISLTHAVTEPTTLAGYDIPTDANVEIFLPAIGKDPKMWSNPEKFDPDRFISGGEDADMTGVREVRMMPFGIGRRICPGLSMATLHVHLMIARMVQEFEWSAYPQGKKLDFSGKYEFTVVMKEPLRATIKARRSSAAAQ</sequence>
<dbReference type="PANTHER" id="PTHR47944">
    <property type="entry name" value="CYTOCHROME P450 98A9"/>
    <property type="match status" value="1"/>
</dbReference>
<evidence type="ECO:0000256" key="7">
    <source>
        <dbReference type="ARBA" id="ARBA00023033"/>
    </source>
</evidence>
<dbReference type="AlphaFoldDB" id="A0AAN9FKD3"/>
<keyword evidence="6 8" id="KW-0408">Iron</keyword>
<accession>A0AAN9FKD3</accession>
<evidence type="ECO:0000256" key="9">
    <source>
        <dbReference type="RuleBase" id="RU000461"/>
    </source>
</evidence>
<name>A0AAN9FKD3_CROPI</name>
<dbReference type="InterPro" id="IPR002401">
    <property type="entry name" value="Cyt_P450_E_grp-I"/>
</dbReference>
<feature type="transmembrane region" description="Helical" evidence="10">
    <location>
        <begin position="46"/>
        <end position="63"/>
    </location>
</feature>
<dbReference type="PANTHER" id="PTHR47944:SF19">
    <property type="entry name" value="CYTOCHROME P450 77A4"/>
    <property type="match status" value="1"/>
</dbReference>
<dbReference type="GO" id="GO:0016705">
    <property type="term" value="F:oxidoreductase activity, acting on paired donors, with incorporation or reduction of molecular oxygen"/>
    <property type="evidence" value="ECO:0007669"/>
    <property type="project" value="InterPro"/>
</dbReference>
<dbReference type="PROSITE" id="PS00086">
    <property type="entry name" value="CYTOCHROME_P450"/>
    <property type="match status" value="1"/>
</dbReference>
<evidence type="ECO:0000256" key="4">
    <source>
        <dbReference type="ARBA" id="ARBA00022723"/>
    </source>
</evidence>
<evidence type="ECO:0000256" key="3">
    <source>
        <dbReference type="ARBA" id="ARBA00022617"/>
    </source>
</evidence>
<proteinExistence type="inferred from homology"/>
<dbReference type="SUPFAM" id="SSF48264">
    <property type="entry name" value="Cytochrome P450"/>
    <property type="match status" value="1"/>
</dbReference>
<protein>
    <recommendedName>
        <fullName evidence="13">Cytochrome P450</fullName>
    </recommendedName>
</protein>
<evidence type="ECO:0000256" key="1">
    <source>
        <dbReference type="ARBA" id="ARBA00001971"/>
    </source>
</evidence>
<evidence type="ECO:0000313" key="12">
    <source>
        <dbReference type="Proteomes" id="UP001372338"/>
    </source>
</evidence>
<dbReference type="Pfam" id="PF00067">
    <property type="entry name" value="p450"/>
    <property type="match status" value="1"/>
</dbReference>
<dbReference type="PRINTS" id="PR00463">
    <property type="entry name" value="EP450I"/>
</dbReference>
<evidence type="ECO:0000256" key="10">
    <source>
        <dbReference type="SAM" id="Phobius"/>
    </source>
</evidence>
<evidence type="ECO:0000256" key="5">
    <source>
        <dbReference type="ARBA" id="ARBA00023002"/>
    </source>
</evidence>
<keyword evidence="10" id="KW-1133">Transmembrane helix</keyword>
<dbReference type="Gene3D" id="1.10.630.10">
    <property type="entry name" value="Cytochrome P450"/>
    <property type="match status" value="1"/>
</dbReference>
<dbReference type="EMBL" id="JAYWIO010000003">
    <property type="protein sequence ID" value="KAK7277249.1"/>
    <property type="molecule type" value="Genomic_DNA"/>
</dbReference>
<evidence type="ECO:0000313" key="11">
    <source>
        <dbReference type="EMBL" id="KAK7277249.1"/>
    </source>
</evidence>
<evidence type="ECO:0008006" key="13">
    <source>
        <dbReference type="Google" id="ProtNLM"/>
    </source>
</evidence>
<organism evidence="11 12">
    <name type="scientific">Crotalaria pallida</name>
    <name type="common">Smooth rattlebox</name>
    <name type="synonym">Crotalaria striata</name>
    <dbReference type="NCBI Taxonomy" id="3830"/>
    <lineage>
        <taxon>Eukaryota</taxon>
        <taxon>Viridiplantae</taxon>
        <taxon>Streptophyta</taxon>
        <taxon>Embryophyta</taxon>
        <taxon>Tracheophyta</taxon>
        <taxon>Spermatophyta</taxon>
        <taxon>Magnoliopsida</taxon>
        <taxon>eudicotyledons</taxon>
        <taxon>Gunneridae</taxon>
        <taxon>Pentapetalae</taxon>
        <taxon>rosids</taxon>
        <taxon>fabids</taxon>
        <taxon>Fabales</taxon>
        <taxon>Fabaceae</taxon>
        <taxon>Papilionoideae</taxon>
        <taxon>50 kb inversion clade</taxon>
        <taxon>genistoids sensu lato</taxon>
        <taxon>core genistoids</taxon>
        <taxon>Crotalarieae</taxon>
        <taxon>Crotalaria</taxon>
    </lineage>
</organism>